<organism evidence="4">
    <name type="scientific">Lepeophtheirus salmonis</name>
    <name type="common">Salmon louse</name>
    <name type="synonym">Caligus salmonis</name>
    <dbReference type="NCBI Taxonomy" id="72036"/>
    <lineage>
        <taxon>Eukaryota</taxon>
        <taxon>Metazoa</taxon>
        <taxon>Ecdysozoa</taxon>
        <taxon>Arthropoda</taxon>
        <taxon>Crustacea</taxon>
        <taxon>Multicrustacea</taxon>
        <taxon>Hexanauplia</taxon>
        <taxon>Copepoda</taxon>
        <taxon>Siphonostomatoida</taxon>
        <taxon>Caligidae</taxon>
        <taxon>Lepeophtheirus</taxon>
    </lineage>
</organism>
<feature type="domain" description="LsmAD" evidence="3">
    <location>
        <begin position="170"/>
        <end position="241"/>
    </location>
</feature>
<dbReference type="InterPro" id="IPR045117">
    <property type="entry name" value="ATXN2-like"/>
</dbReference>
<evidence type="ECO:0000256" key="1">
    <source>
        <dbReference type="ARBA" id="ARBA00007503"/>
    </source>
</evidence>
<dbReference type="GO" id="GO:0003729">
    <property type="term" value="F:mRNA binding"/>
    <property type="evidence" value="ECO:0007669"/>
    <property type="project" value="TreeGrafter"/>
</dbReference>
<feature type="compositionally biased region" description="Polar residues" evidence="2">
    <location>
        <begin position="457"/>
        <end position="466"/>
    </location>
</feature>
<comment type="similarity">
    <text evidence="1">Belongs to the ataxin-2 family.</text>
</comment>
<feature type="compositionally biased region" description="Basic and acidic residues" evidence="2">
    <location>
        <begin position="429"/>
        <end position="443"/>
    </location>
</feature>
<feature type="compositionally biased region" description="Basic and acidic residues" evidence="2">
    <location>
        <begin position="296"/>
        <end position="307"/>
    </location>
</feature>
<dbReference type="SMART" id="SM01272">
    <property type="entry name" value="LsmAD"/>
    <property type="match status" value="1"/>
</dbReference>
<dbReference type="GO" id="GO:0010494">
    <property type="term" value="C:cytoplasmic stress granule"/>
    <property type="evidence" value="ECO:0007669"/>
    <property type="project" value="TreeGrafter"/>
</dbReference>
<dbReference type="OrthoDB" id="2275718at2759"/>
<reference evidence="4" key="1">
    <citation type="submission" date="2014-05" db="EMBL/GenBank/DDBJ databases">
        <authorList>
            <person name="Chronopoulou M."/>
        </authorList>
    </citation>
    <scope>NUCLEOTIDE SEQUENCE</scope>
    <source>
        <tissue evidence="4">Whole organism</tissue>
    </source>
</reference>
<dbReference type="EMBL" id="HACA01017620">
    <property type="protein sequence ID" value="CDW34981.1"/>
    <property type="molecule type" value="Transcribed_RNA"/>
</dbReference>
<dbReference type="PANTHER" id="PTHR12854:SF7">
    <property type="entry name" value="ATAXIN-2 HOMOLOG"/>
    <property type="match status" value="1"/>
</dbReference>
<dbReference type="PANTHER" id="PTHR12854">
    <property type="entry name" value="ATAXIN 2-RELATED"/>
    <property type="match status" value="1"/>
</dbReference>
<feature type="compositionally biased region" description="Pro residues" evidence="2">
    <location>
        <begin position="672"/>
        <end position="684"/>
    </location>
</feature>
<dbReference type="Pfam" id="PF14438">
    <property type="entry name" value="SM-ATX"/>
    <property type="match status" value="1"/>
</dbReference>
<proteinExistence type="inferred from homology"/>
<feature type="compositionally biased region" description="Low complexity" evidence="2">
    <location>
        <begin position="267"/>
        <end position="277"/>
    </location>
</feature>
<dbReference type="InterPro" id="IPR009604">
    <property type="entry name" value="LsmAD_domain"/>
</dbReference>
<sequence>MSCEKGKSRTEGPKNLKLLGNEFGLWKNSRFAHTVSSLVGVNVCVETANDGTYEGILRTISRFLDVVLLDSHLVDEKNCEDIRADTLVEKRVFEAKDIVRLVALDVDLEYATKKAFQTDHQISGKSNGPMRELEEWKPEDGDCQELEGGLETSNNGWKPEEMFAKNEQNYGVKSTYKDNLEGYTCQLNSEGKDSAEYKQREAKAAEIARQIESNASSLSAVDLENGENENEEEAFSAVVRSASPPPSSQPQRVSNSYHRSNRESSSEEPSSSSNNSNKYIPPSRRGPKNTPPPSRSHNDRDNDNDFNHHHHNHHHHSHHHYAHGSNYNKGNQQEDKSQQQHYHNRHNNSNYNYSHRGDGKPRIAKTLSNPNNNKNSNHHHHNNNAIPNNTNNNNNNNSAANNNIVKNNKESPESKKKGSPVVTPSPELAVEKVEENEVIESSKRGPSPETKPRVHFSDQSPSNVALTTAASTAPSTTIPTTSSPSTKKSGLNPNAKEFVLNPNAKMFTSNLSRPPMSTTPSRPQTPATPVGTPATYTTQNFIPGYVHHIPTSTQPTRNRGQRDYPRPELTSPIQVAAATGSPLVPVSYPHHIPFQTQSAVAGTPHHHHQQHGVVMRMSGVLPHNFALAGASSLEPLNLGQSPGQQNQWTTAAVTTSQGPPPQQGNPQQPLTGTPPAPSHNPSPGPQVLFPLAMTQHQQHSQGNNQAPPVNSLAYTHHHHHHPSNAATFAATASHGSGHYPPNLLALPHTAVLSGHPPMIHPPMMPSQQGHVHGGVPLTTYIAPPTAVPGHQNHLLHSHLTQ</sequence>
<feature type="compositionally biased region" description="Low complexity" evidence="2">
    <location>
        <begin position="467"/>
        <end position="486"/>
    </location>
</feature>
<dbReference type="Pfam" id="PF06741">
    <property type="entry name" value="LsmAD"/>
    <property type="match status" value="1"/>
</dbReference>
<feature type="compositionally biased region" description="Acidic residues" evidence="2">
    <location>
        <begin position="224"/>
        <end position="234"/>
    </location>
</feature>
<feature type="compositionally biased region" description="Polar residues" evidence="2">
    <location>
        <begin position="638"/>
        <end position="653"/>
    </location>
</feature>
<feature type="compositionally biased region" description="Basic residues" evidence="2">
    <location>
        <begin position="308"/>
        <end position="322"/>
    </location>
</feature>
<evidence type="ECO:0000259" key="3">
    <source>
        <dbReference type="SMART" id="SM01272"/>
    </source>
</evidence>
<feature type="region of interest" description="Disordered" evidence="2">
    <location>
        <begin position="218"/>
        <end position="530"/>
    </location>
</feature>
<feature type="compositionally biased region" description="Polar residues" evidence="2">
    <location>
        <begin position="694"/>
        <end position="708"/>
    </location>
</feature>
<dbReference type="GO" id="GO:0034063">
    <property type="term" value="P:stress granule assembly"/>
    <property type="evidence" value="ECO:0007669"/>
    <property type="project" value="TreeGrafter"/>
</dbReference>
<protein>
    <submittedName>
        <fullName evidence="4">Ataxin2like proteinlike [Nasonia vitripennis]</fullName>
    </submittedName>
</protein>
<feature type="compositionally biased region" description="Low complexity" evidence="2">
    <location>
        <begin position="383"/>
        <end position="406"/>
    </location>
</feature>
<evidence type="ECO:0000313" key="4">
    <source>
        <dbReference type="EMBL" id="CDW34981.1"/>
    </source>
</evidence>
<accession>A0A0K2UBA7</accession>
<name>A0A0K2UBA7_LEPSM</name>
<dbReference type="AlphaFoldDB" id="A0A0K2UBA7"/>
<dbReference type="InterPro" id="IPR025852">
    <property type="entry name" value="SM_dom_ATX"/>
</dbReference>
<feature type="compositionally biased region" description="Low complexity" evidence="2">
    <location>
        <begin position="512"/>
        <end position="525"/>
    </location>
</feature>
<evidence type="ECO:0000256" key="2">
    <source>
        <dbReference type="SAM" id="MobiDB-lite"/>
    </source>
</evidence>
<feature type="compositionally biased region" description="Low complexity" evidence="2">
    <location>
        <begin position="249"/>
        <end position="258"/>
    </location>
</feature>
<feature type="region of interest" description="Disordered" evidence="2">
    <location>
        <begin position="636"/>
        <end position="722"/>
    </location>
</feature>
<feature type="compositionally biased region" description="Basic and acidic residues" evidence="2">
    <location>
        <begin position="407"/>
        <end position="416"/>
    </location>
</feature>